<dbReference type="Proteomes" id="UP000789524">
    <property type="component" value="Unassembled WGS sequence"/>
</dbReference>
<name>A0A8J2QYH8_9NEOP</name>
<proteinExistence type="predicted"/>
<gene>
    <name evidence="2" type="ORF">DCHRY22_LOCUS10352</name>
</gene>
<keyword evidence="3" id="KW-1185">Reference proteome</keyword>
<organism evidence="2 3">
    <name type="scientific">Danaus chrysippus</name>
    <name type="common">African queen</name>
    <dbReference type="NCBI Taxonomy" id="151541"/>
    <lineage>
        <taxon>Eukaryota</taxon>
        <taxon>Metazoa</taxon>
        <taxon>Ecdysozoa</taxon>
        <taxon>Arthropoda</taxon>
        <taxon>Hexapoda</taxon>
        <taxon>Insecta</taxon>
        <taxon>Pterygota</taxon>
        <taxon>Neoptera</taxon>
        <taxon>Endopterygota</taxon>
        <taxon>Lepidoptera</taxon>
        <taxon>Glossata</taxon>
        <taxon>Ditrysia</taxon>
        <taxon>Papilionoidea</taxon>
        <taxon>Nymphalidae</taxon>
        <taxon>Danainae</taxon>
        <taxon>Danaini</taxon>
        <taxon>Danaina</taxon>
        <taxon>Danaus</taxon>
        <taxon>Anosia</taxon>
    </lineage>
</organism>
<accession>A0A8J2QYH8</accession>
<reference evidence="2" key="1">
    <citation type="submission" date="2021-09" db="EMBL/GenBank/DDBJ databases">
        <authorList>
            <person name="Martin H S."/>
        </authorList>
    </citation>
    <scope>NUCLEOTIDE SEQUENCE</scope>
</reference>
<comment type="caution">
    <text evidence="2">The sequence shown here is derived from an EMBL/GenBank/DDBJ whole genome shotgun (WGS) entry which is preliminary data.</text>
</comment>
<evidence type="ECO:0000313" key="2">
    <source>
        <dbReference type="EMBL" id="CAG9573044.1"/>
    </source>
</evidence>
<sequence length="75" mass="8385">MRYAGSRGFTDHPPRRSQPSPRYPPLGHPTPIRAIPLRAPVAFGRVARSLPTPVAPYSRFDILFTQDHSDSVMCL</sequence>
<dbReference type="EMBL" id="CAKASE010000069">
    <property type="protein sequence ID" value="CAG9573044.1"/>
    <property type="molecule type" value="Genomic_DNA"/>
</dbReference>
<evidence type="ECO:0000256" key="1">
    <source>
        <dbReference type="SAM" id="MobiDB-lite"/>
    </source>
</evidence>
<protein>
    <submittedName>
        <fullName evidence="2">(African queen) hypothetical protein</fullName>
    </submittedName>
</protein>
<evidence type="ECO:0000313" key="3">
    <source>
        <dbReference type="Proteomes" id="UP000789524"/>
    </source>
</evidence>
<dbReference type="AlphaFoldDB" id="A0A8J2QYH8"/>
<feature type="region of interest" description="Disordered" evidence="1">
    <location>
        <begin position="1"/>
        <end position="30"/>
    </location>
</feature>